<organism evidence="3 4">
    <name type="scientific">Spelaeicoccus albus</name>
    <dbReference type="NCBI Taxonomy" id="1280376"/>
    <lineage>
        <taxon>Bacteria</taxon>
        <taxon>Bacillati</taxon>
        <taxon>Actinomycetota</taxon>
        <taxon>Actinomycetes</taxon>
        <taxon>Micrococcales</taxon>
        <taxon>Brevibacteriaceae</taxon>
        <taxon>Spelaeicoccus</taxon>
    </lineage>
</organism>
<protein>
    <recommendedName>
        <fullName evidence="2">CAAX prenyl protease 2/Lysostaphin resistance protein A-like domain-containing protein</fullName>
    </recommendedName>
</protein>
<keyword evidence="1" id="KW-1133">Transmembrane helix</keyword>
<dbReference type="InterPro" id="IPR003675">
    <property type="entry name" value="Rce1/LyrA-like_dom"/>
</dbReference>
<sequence>MSSSNALQHPSPAAWTVKYPWMTAIGFAFVPVLFTALGSAVAQVLAVGDSRAILIIAGAASISAILGLIVMRSSGRSKKSFGYRRPVNLRAAWWLVPPVITIGLVLATAAPSATGSIIGAYLVLSVAVAVNEETWFRGNALAVLRPVGIRAAIVVSSVLFGVMHLANLAGGADLSSSLLQMVFALIFGVVAAELVVVTSSLWPAILWHAAWDFVNYLGGNETVPLALVGVELSCAVMIAYAMRLWRWTIKMNA</sequence>
<dbReference type="Proteomes" id="UP000539111">
    <property type="component" value="Unassembled WGS sequence"/>
</dbReference>
<dbReference type="RefSeq" id="WP_179428427.1">
    <property type="nucleotide sequence ID" value="NZ_JACBZP010000001.1"/>
</dbReference>
<dbReference type="AlphaFoldDB" id="A0A7Z0D372"/>
<keyword evidence="1" id="KW-0812">Transmembrane</keyword>
<feature type="transmembrane region" description="Helical" evidence="1">
    <location>
        <begin position="222"/>
        <end position="242"/>
    </location>
</feature>
<feature type="transmembrane region" description="Helical" evidence="1">
    <location>
        <begin position="21"/>
        <end position="46"/>
    </location>
</feature>
<feature type="transmembrane region" description="Helical" evidence="1">
    <location>
        <begin position="92"/>
        <end position="123"/>
    </location>
</feature>
<dbReference type="Pfam" id="PF02517">
    <property type="entry name" value="Rce1-like"/>
    <property type="match status" value="1"/>
</dbReference>
<dbReference type="GO" id="GO:0080120">
    <property type="term" value="P:CAAX-box protein maturation"/>
    <property type="evidence" value="ECO:0007669"/>
    <property type="project" value="UniProtKB-ARBA"/>
</dbReference>
<evidence type="ECO:0000313" key="3">
    <source>
        <dbReference type="EMBL" id="NYI68034.1"/>
    </source>
</evidence>
<keyword evidence="4" id="KW-1185">Reference proteome</keyword>
<feature type="transmembrane region" description="Helical" evidence="1">
    <location>
        <begin position="178"/>
        <end position="202"/>
    </location>
</feature>
<comment type="caution">
    <text evidence="3">The sequence shown here is derived from an EMBL/GenBank/DDBJ whole genome shotgun (WGS) entry which is preliminary data.</text>
</comment>
<accession>A0A7Z0D372</accession>
<proteinExistence type="predicted"/>
<keyword evidence="1" id="KW-0472">Membrane</keyword>
<name>A0A7Z0D372_9MICO</name>
<feature type="transmembrane region" description="Helical" evidence="1">
    <location>
        <begin position="143"/>
        <end position="166"/>
    </location>
</feature>
<evidence type="ECO:0000313" key="4">
    <source>
        <dbReference type="Proteomes" id="UP000539111"/>
    </source>
</evidence>
<feature type="transmembrane region" description="Helical" evidence="1">
    <location>
        <begin position="52"/>
        <end position="71"/>
    </location>
</feature>
<reference evidence="3 4" key="1">
    <citation type="submission" date="2020-07" db="EMBL/GenBank/DDBJ databases">
        <title>Sequencing the genomes of 1000 actinobacteria strains.</title>
        <authorList>
            <person name="Klenk H.-P."/>
        </authorList>
    </citation>
    <scope>NUCLEOTIDE SEQUENCE [LARGE SCALE GENOMIC DNA]</scope>
    <source>
        <strain evidence="3 4">DSM 26341</strain>
    </source>
</reference>
<evidence type="ECO:0000259" key="2">
    <source>
        <dbReference type="Pfam" id="PF02517"/>
    </source>
</evidence>
<dbReference type="GO" id="GO:0004175">
    <property type="term" value="F:endopeptidase activity"/>
    <property type="evidence" value="ECO:0007669"/>
    <property type="project" value="UniProtKB-ARBA"/>
</dbReference>
<dbReference type="EMBL" id="JACBZP010000001">
    <property type="protein sequence ID" value="NYI68034.1"/>
    <property type="molecule type" value="Genomic_DNA"/>
</dbReference>
<feature type="domain" description="CAAX prenyl protease 2/Lysostaphin resistance protein A-like" evidence="2">
    <location>
        <begin position="117"/>
        <end position="214"/>
    </location>
</feature>
<evidence type="ECO:0000256" key="1">
    <source>
        <dbReference type="SAM" id="Phobius"/>
    </source>
</evidence>
<gene>
    <name evidence="3" type="ORF">BJY26_002340</name>
</gene>